<protein>
    <recommendedName>
        <fullName evidence="3">N-acetyltransferase domain-containing protein</fullName>
    </recommendedName>
</protein>
<dbReference type="GO" id="GO:0006083">
    <property type="term" value="P:acetate metabolic process"/>
    <property type="evidence" value="ECO:0007669"/>
    <property type="project" value="InterPro"/>
</dbReference>
<evidence type="ECO:0000313" key="4">
    <source>
        <dbReference type="EMBL" id="CAJ1898812.1"/>
    </source>
</evidence>
<evidence type="ECO:0000256" key="2">
    <source>
        <dbReference type="ARBA" id="ARBA00022679"/>
    </source>
</evidence>
<evidence type="ECO:0000256" key="1">
    <source>
        <dbReference type="ARBA" id="ARBA00009632"/>
    </source>
</evidence>
<keyword evidence="5" id="KW-1185">Reference proteome</keyword>
<evidence type="ECO:0000313" key="5">
    <source>
        <dbReference type="Proteomes" id="UP001295423"/>
    </source>
</evidence>
<dbReference type="SUPFAM" id="SSF100950">
    <property type="entry name" value="NagB/RpiA/CoA transferase-like"/>
    <property type="match status" value="2"/>
</dbReference>
<dbReference type="SUPFAM" id="SSF55729">
    <property type="entry name" value="Acyl-CoA N-acyltransferases (Nat)"/>
    <property type="match status" value="1"/>
</dbReference>
<dbReference type="Pfam" id="PF02550">
    <property type="entry name" value="AcetylCoA_hydro"/>
    <property type="match status" value="1"/>
</dbReference>
<dbReference type="Gene3D" id="3.40.1080.10">
    <property type="entry name" value="Glutaconate Coenzyme A-transferase"/>
    <property type="match status" value="1"/>
</dbReference>
<dbReference type="InterPro" id="IPR003702">
    <property type="entry name" value="ActCoA_hydro_N"/>
</dbReference>
<dbReference type="InterPro" id="IPR016181">
    <property type="entry name" value="Acyl_CoA_acyltransferase"/>
</dbReference>
<dbReference type="InterPro" id="IPR000182">
    <property type="entry name" value="GNAT_dom"/>
</dbReference>
<dbReference type="InterPro" id="IPR038460">
    <property type="entry name" value="AcetylCoA_hyd_C_sf"/>
</dbReference>
<proteinExistence type="inferred from homology"/>
<dbReference type="Gene3D" id="3.30.750.70">
    <property type="entry name" value="4-hydroxybutyrate coenzyme like domains"/>
    <property type="match status" value="1"/>
</dbReference>
<dbReference type="PANTHER" id="PTHR21432">
    <property type="entry name" value="ACETYL-COA HYDROLASE-RELATED"/>
    <property type="match status" value="1"/>
</dbReference>
<dbReference type="Pfam" id="PF00583">
    <property type="entry name" value="Acetyltransf_1"/>
    <property type="match status" value="1"/>
</dbReference>
<accession>A0AAD2CAB7</accession>
<name>A0AAD2CAB7_9STRA</name>
<dbReference type="Gene3D" id="3.40.1080.20">
    <property type="entry name" value="Acetyl-CoA hydrolase/transferase C-terminal domain"/>
    <property type="match status" value="1"/>
</dbReference>
<keyword evidence="2" id="KW-0808">Transferase</keyword>
<dbReference type="InterPro" id="IPR037171">
    <property type="entry name" value="NagB/RpiA_transferase-like"/>
</dbReference>
<sequence>MNETLKKWNEKEITLDDVPSKISNGSKIYIGSCGSTTEASLQAMVDDLSLANIQILQMIPGGNLPHLTQSLDRFRTSSFFSYNTTNFFSTTERHNPEGLTDYTPVGVNQITRLLQENCVQVDVSIIKVTPPHKGFVSLGMGVEATMDFIRHSGIVIAEVNENMPWTEGRSKIPIDEIDWWIPVHKPILTTNQLWPELISGPSYPDEIMDRIGSHVVKEIPDRATIRLGVSPMLYSIIKFLRQRSDLGLHTDLLNQELYNLHIEGVITNKYKTIDKGRSVVGQAHGDAELYDFCDRNPIIEFHPSSYTCDPQTLAKIDNLVSIIAALKVDVTGQVATDSIAHKFYGGVWTDEDSIRGAKFSKGGKPIVILPSMSISGRSNIVFELPPGTGVSITRSDVEYVITEFGTAYLYGKSIRERCLALINIAHPDFRQELMSQAKENRYVSRSQPGRSLSSGYPAELETHHKTKTGKDVFARAVKTTDEDNLRNFFHRLSDHSVYLRYFRKLKSMPQRILQKTADVDYSKDMAIVVQDCVDEYHHEIVAIGQWVSDPRGGLSELAFQVRDDWQGEGLGSFLFKRLIDIAKENEIQHLKADVLNDNKGMNIIIEHSGVKYRKRSDFGVVTYLFDLAPPEPKKE</sequence>
<comment type="caution">
    <text evidence="4">The sequence shown here is derived from an EMBL/GenBank/DDBJ whole genome shotgun (WGS) entry which is preliminary data.</text>
</comment>
<dbReference type="Pfam" id="PF13336">
    <property type="entry name" value="AcetylCoA_hyd_C"/>
    <property type="match status" value="1"/>
</dbReference>
<dbReference type="InterPro" id="IPR046433">
    <property type="entry name" value="ActCoA_hydro"/>
</dbReference>
<reference evidence="4" key="1">
    <citation type="submission" date="2023-08" db="EMBL/GenBank/DDBJ databases">
        <authorList>
            <person name="Audoor S."/>
            <person name="Bilcke G."/>
        </authorList>
    </citation>
    <scope>NUCLEOTIDE SEQUENCE</scope>
</reference>
<dbReference type="EMBL" id="CAKOGP040000001">
    <property type="protein sequence ID" value="CAJ1898812.1"/>
    <property type="molecule type" value="Genomic_DNA"/>
</dbReference>
<dbReference type="PROSITE" id="PS51186">
    <property type="entry name" value="GNAT"/>
    <property type="match status" value="1"/>
</dbReference>
<dbReference type="AlphaFoldDB" id="A0AAD2CAB7"/>
<dbReference type="CDD" id="cd04301">
    <property type="entry name" value="NAT_SF"/>
    <property type="match status" value="1"/>
</dbReference>
<dbReference type="Gene3D" id="3.40.630.30">
    <property type="match status" value="1"/>
</dbReference>
<dbReference type="Proteomes" id="UP001295423">
    <property type="component" value="Unassembled WGS sequence"/>
</dbReference>
<dbReference type="GO" id="GO:0008775">
    <property type="term" value="F:acetate CoA-transferase activity"/>
    <property type="evidence" value="ECO:0007669"/>
    <property type="project" value="InterPro"/>
</dbReference>
<feature type="domain" description="N-acetyltransferase" evidence="3">
    <location>
        <begin position="483"/>
        <end position="635"/>
    </location>
</feature>
<dbReference type="GO" id="GO:0016747">
    <property type="term" value="F:acyltransferase activity, transferring groups other than amino-acyl groups"/>
    <property type="evidence" value="ECO:0007669"/>
    <property type="project" value="InterPro"/>
</dbReference>
<evidence type="ECO:0000259" key="3">
    <source>
        <dbReference type="PROSITE" id="PS51186"/>
    </source>
</evidence>
<gene>
    <name evidence="4" type="ORF">CYCCA115_LOCUS261</name>
</gene>
<dbReference type="PANTHER" id="PTHR21432:SF20">
    <property type="entry name" value="ACETYL-COA HYDROLASE"/>
    <property type="match status" value="1"/>
</dbReference>
<organism evidence="4 5">
    <name type="scientific">Cylindrotheca closterium</name>
    <dbReference type="NCBI Taxonomy" id="2856"/>
    <lineage>
        <taxon>Eukaryota</taxon>
        <taxon>Sar</taxon>
        <taxon>Stramenopiles</taxon>
        <taxon>Ochrophyta</taxon>
        <taxon>Bacillariophyta</taxon>
        <taxon>Bacillariophyceae</taxon>
        <taxon>Bacillariophycidae</taxon>
        <taxon>Bacillariales</taxon>
        <taxon>Bacillariaceae</taxon>
        <taxon>Cylindrotheca</taxon>
    </lineage>
</organism>
<comment type="similarity">
    <text evidence="1">Belongs to the acetyl-CoA hydrolase/transferase family.</text>
</comment>
<dbReference type="InterPro" id="IPR026888">
    <property type="entry name" value="AcetylCoA_hyd_C"/>
</dbReference>